<dbReference type="EMBL" id="BGPR01036262">
    <property type="protein sequence ID" value="GBO11394.1"/>
    <property type="molecule type" value="Genomic_DNA"/>
</dbReference>
<protein>
    <submittedName>
        <fullName evidence="2">Uncharacterized protein</fullName>
    </submittedName>
</protein>
<accession>A0A4Y2UGY9</accession>
<organism evidence="2 3">
    <name type="scientific">Araneus ventricosus</name>
    <name type="common">Orbweaver spider</name>
    <name type="synonym">Epeira ventricosa</name>
    <dbReference type="NCBI Taxonomy" id="182803"/>
    <lineage>
        <taxon>Eukaryota</taxon>
        <taxon>Metazoa</taxon>
        <taxon>Ecdysozoa</taxon>
        <taxon>Arthropoda</taxon>
        <taxon>Chelicerata</taxon>
        <taxon>Arachnida</taxon>
        <taxon>Araneae</taxon>
        <taxon>Araneomorphae</taxon>
        <taxon>Entelegynae</taxon>
        <taxon>Araneoidea</taxon>
        <taxon>Araneidae</taxon>
        <taxon>Araneus</taxon>
    </lineage>
</organism>
<evidence type="ECO:0000313" key="2">
    <source>
        <dbReference type="EMBL" id="GBO11394.1"/>
    </source>
</evidence>
<evidence type="ECO:0000313" key="3">
    <source>
        <dbReference type="Proteomes" id="UP000499080"/>
    </source>
</evidence>
<dbReference type="AlphaFoldDB" id="A0A4Y2UGY9"/>
<feature type="non-terminal residue" evidence="2">
    <location>
        <position position="1"/>
    </location>
</feature>
<evidence type="ECO:0000256" key="1">
    <source>
        <dbReference type="SAM" id="MobiDB-lite"/>
    </source>
</evidence>
<feature type="region of interest" description="Disordered" evidence="1">
    <location>
        <begin position="78"/>
        <end position="97"/>
    </location>
</feature>
<comment type="caution">
    <text evidence="2">The sequence shown here is derived from an EMBL/GenBank/DDBJ whole genome shotgun (WGS) entry which is preliminary data.</text>
</comment>
<keyword evidence="3" id="KW-1185">Reference proteome</keyword>
<proteinExistence type="predicted"/>
<dbReference type="Proteomes" id="UP000499080">
    <property type="component" value="Unassembled WGS sequence"/>
</dbReference>
<sequence>IVLLPYPIVSGYEFWVSLLRSRCGLLVRSRLRGQKVPDTKPDFGLYVDPPCIWDCSTLNHTQWPRVLPLVWCESLERCGSSVSSSSSDRSSNLLSPS</sequence>
<reference evidence="2 3" key="1">
    <citation type="journal article" date="2019" name="Sci. Rep.">
        <title>Orb-weaving spider Araneus ventricosus genome elucidates the spidroin gene catalogue.</title>
        <authorList>
            <person name="Kono N."/>
            <person name="Nakamura H."/>
            <person name="Ohtoshi R."/>
            <person name="Moran D.A.P."/>
            <person name="Shinohara A."/>
            <person name="Yoshida Y."/>
            <person name="Fujiwara M."/>
            <person name="Mori M."/>
            <person name="Tomita M."/>
            <person name="Arakawa K."/>
        </authorList>
    </citation>
    <scope>NUCLEOTIDE SEQUENCE [LARGE SCALE GENOMIC DNA]</scope>
</reference>
<name>A0A4Y2UGY9_ARAVE</name>
<gene>
    <name evidence="2" type="ORF">AVEN_48203_1</name>
</gene>